<evidence type="ECO:0000313" key="2">
    <source>
        <dbReference type="EMBL" id="DAD89870.1"/>
    </source>
</evidence>
<dbReference type="Pfam" id="PF23961">
    <property type="entry name" value="Phage_tail_terminator_9"/>
    <property type="match status" value="1"/>
</dbReference>
<dbReference type="EMBL" id="BK015070">
    <property type="protein sequence ID" value="DAD89870.1"/>
    <property type="molecule type" value="Genomic_DNA"/>
</dbReference>
<sequence length="170" mass="19875">MANSLEIIKNILVNEMELPKTRVWAYNADMDLPKDNKLFIVLHYGERRPISNNIKYVSTEEGLEEHQSMNVVEDVIISLLSRGTEARERAHEVHMAFRSTYSQQRQAKEHVHISLLGDVYDASFLEASSRINRFDCRVRVFNSFSKIKTVDYYDKFPVTSQIEVDYHFEA</sequence>
<organism evidence="2">
    <name type="scientific">Myoviridae sp. ctsip2</name>
    <dbReference type="NCBI Taxonomy" id="2826705"/>
    <lineage>
        <taxon>Viruses</taxon>
        <taxon>Duplodnaviria</taxon>
        <taxon>Heunggongvirae</taxon>
        <taxon>Uroviricota</taxon>
        <taxon>Caudoviricetes</taxon>
    </lineage>
</organism>
<reference evidence="2" key="1">
    <citation type="journal article" date="2021" name="Proc. Natl. Acad. Sci. U.S.A.">
        <title>A Catalog of Tens of Thousands of Viruses from Human Metagenomes Reveals Hidden Associations with Chronic Diseases.</title>
        <authorList>
            <person name="Tisza M.J."/>
            <person name="Buck C.B."/>
        </authorList>
    </citation>
    <scope>NUCLEOTIDE SEQUENCE</scope>
    <source>
        <strain evidence="2">Ctsip2</strain>
    </source>
</reference>
<proteinExistence type="predicted"/>
<accession>A0A8S5N5J1</accession>
<dbReference type="InterPro" id="IPR057087">
    <property type="entry name" value="Gp12-like"/>
</dbReference>
<protein>
    <recommendedName>
        <fullName evidence="1">Phage neck terminator protein gp12-like domain-containing protein</fullName>
    </recommendedName>
</protein>
<feature type="domain" description="Phage neck terminator protein gp12-like" evidence="1">
    <location>
        <begin position="26"/>
        <end position="153"/>
    </location>
</feature>
<name>A0A8S5N5J1_9CAUD</name>
<evidence type="ECO:0000259" key="1">
    <source>
        <dbReference type="Pfam" id="PF23961"/>
    </source>
</evidence>